<keyword evidence="5 6" id="KW-0274">FAD</keyword>
<reference evidence="8 9" key="1">
    <citation type="journal article" date="2020" name="bioRxiv">
        <title>Metabolic contributions of an alphaproteobacterial endosymbiont in the apicomplexan Cardiosporidium cionae.</title>
        <authorList>
            <person name="Hunter E.S."/>
            <person name="Paight C.J."/>
            <person name="Lane C.E."/>
        </authorList>
    </citation>
    <scope>NUCLEOTIDE SEQUENCE [LARGE SCALE GENOMIC DNA]</scope>
    <source>
        <strain evidence="8">ESH_2018</strain>
    </source>
</reference>
<dbReference type="InterPro" id="IPR016166">
    <property type="entry name" value="FAD-bd_PCMH"/>
</dbReference>
<dbReference type="Gene3D" id="3.30.465.10">
    <property type="match status" value="1"/>
</dbReference>
<evidence type="ECO:0000256" key="4">
    <source>
        <dbReference type="ARBA" id="ARBA00022630"/>
    </source>
</evidence>
<accession>A0ABQ7J8S0</accession>
<evidence type="ECO:0000313" key="8">
    <source>
        <dbReference type="EMBL" id="KAF8820393.1"/>
    </source>
</evidence>
<comment type="subunit">
    <text evidence="6">Homodimer.</text>
</comment>
<dbReference type="SUPFAM" id="SSF55103">
    <property type="entry name" value="FAD-linked oxidases, C-terminal domain"/>
    <property type="match status" value="1"/>
</dbReference>
<evidence type="ECO:0000256" key="1">
    <source>
        <dbReference type="ARBA" id="ARBA00004670"/>
    </source>
</evidence>
<keyword evidence="6" id="KW-0576">Peroxisome</keyword>
<keyword evidence="6" id="KW-0444">Lipid biosynthesis</keyword>
<evidence type="ECO:0000313" key="9">
    <source>
        <dbReference type="Proteomes" id="UP000823046"/>
    </source>
</evidence>
<comment type="catalytic activity">
    <reaction evidence="6">
        <text>a long chain fatty alcohol + a 1-acylglycerone 3-phosphate = a 1-O-alkylglycerone 3-phosphate + a long-chain fatty acid + H(+)</text>
        <dbReference type="Rhea" id="RHEA:36171"/>
        <dbReference type="ChEBI" id="CHEBI:15378"/>
        <dbReference type="ChEBI" id="CHEBI:17135"/>
        <dbReference type="ChEBI" id="CHEBI:57534"/>
        <dbReference type="ChEBI" id="CHEBI:57560"/>
        <dbReference type="ChEBI" id="CHEBI:73315"/>
        <dbReference type="EC" id="2.5.1.26"/>
    </reaction>
</comment>
<evidence type="ECO:0000259" key="7">
    <source>
        <dbReference type="PROSITE" id="PS51387"/>
    </source>
</evidence>
<comment type="cofactor">
    <cofactor evidence="6">
        <name>FAD</name>
        <dbReference type="ChEBI" id="CHEBI:57692"/>
    </cofactor>
</comment>
<dbReference type="Pfam" id="PF02913">
    <property type="entry name" value="FAD-oxidase_C"/>
    <property type="match status" value="1"/>
</dbReference>
<dbReference type="SUPFAM" id="SSF56176">
    <property type="entry name" value="FAD-binding/transporter-associated domain-like"/>
    <property type="match status" value="1"/>
</dbReference>
<keyword evidence="6" id="KW-0443">Lipid metabolism</keyword>
<dbReference type="InterPro" id="IPR036318">
    <property type="entry name" value="FAD-bd_PCMH-like_sf"/>
</dbReference>
<dbReference type="EC" id="2.5.1.26" evidence="3 6"/>
<keyword evidence="6" id="KW-0808">Transferase</keyword>
<comment type="function">
    <text evidence="6">Catalyzes the exchange of an acyl for a long-chain alkyl group and the formation of the ether bond in the biosynthesis of ether phospholipids.</text>
</comment>
<organism evidence="8 9">
    <name type="scientific">Cardiosporidium cionae</name>
    <dbReference type="NCBI Taxonomy" id="476202"/>
    <lineage>
        <taxon>Eukaryota</taxon>
        <taxon>Sar</taxon>
        <taxon>Alveolata</taxon>
        <taxon>Apicomplexa</taxon>
        <taxon>Aconoidasida</taxon>
        <taxon>Nephromycida</taxon>
        <taxon>Cardiosporidium</taxon>
    </lineage>
</organism>
<comment type="caution">
    <text evidence="8">The sequence shown here is derived from an EMBL/GenBank/DDBJ whole genome shotgun (WGS) entry which is preliminary data.</text>
</comment>
<dbReference type="InterPro" id="IPR016167">
    <property type="entry name" value="FAD-bd_PCMH_sub1"/>
</dbReference>
<comment type="subcellular location">
    <subcellularLocation>
        <location evidence="6">Peroxisome</location>
    </subcellularLocation>
</comment>
<protein>
    <recommendedName>
        <fullName evidence="3 6">Alkylglycerone-phosphate synthase</fullName>
        <shortName evidence="6">Alkyl-DHAP synthase</shortName>
        <ecNumber evidence="3 6">2.5.1.26</ecNumber>
    </recommendedName>
</protein>
<proteinExistence type="inferred from homology"/>
<evidence type="ECO:0000256" key="2">
    <source>
        <dbReference type="ARBA" id="ARBA00008000"/>
    </source>
</evidence>
<dbReference type="PANTHER" id="PTHR46568">
    <property type="entry name" value="ALKYLDIHYDROXYACETONEPHOSPHATE SYNTHASE, PEROXISOMAL"/>
    <property type="match status" value="1"/>
</dbReference>
<dbReference type="InterPro" id="IPR025650">
    <property type="entry name" value="Alkyl-DHAP_Synthase"/>
</dbReference>
<name>A0ABQ7J8S0_9APIC</name>
<evidence type="ECO:0000256" key="6">
    <source>
        <dbReference type="RuleBase" id="RU363113"/>
    </source>
</evidence>
<keyword evidence="9" id="KW-1185">Reference proteome</keyword>
<dbReference type="Gene3D" id="3.30.43.10">
    <property type="entry name" value="Uridine Diphospho-n-acetylenolpyruvylglucosamine Reductase, domain 2"/>
    <property type="match status" value="1"/>
</dbReference>
<dbReference type="Pfam" id="PF01565">
    <property type="entry name" value="FAD_binding_4"/>
    <property type="match status" value="1"/>
</dbReference>
<dbReference type="PROSITE" id="PS51387">
    <property type="entry name" value="FAD_PCMH"/>
    <property type="match status" value="1"/>
</dbReference>
<evidence type="ECO:0000256" key="5">
    <source>
        <dbReference type="ARBA" id="ARBA00022827"/>
    </source>
</evidence>
<evidence type="ECO:0000256" key="3">
    <source>
        <dbReference type="ARBA" id="ARBA00012385"/>
    </source>
</evidence>
<feature type="domain" description="FAD-binding PCMH-type" evidence="7">
    <location>
        <begin position="181"/>
        <end position="363"/>
    </location>
</feature>
<comment type="similarity">
    <text evidence="2 6">Belongs to the FAD-binding oxidoreductase/transferase type 4 family.</text>
</comment>
<dbReference type="EMBL" id="JADAQX010000398">
    <property type="protein sequence ID" value="KAF8820393.1"/>
    <property type="molecule type" value="Genomic_DNA"/>
</dbReference>
<comment type="pathway">
    <text evidence="1 6">Glycerolipid metabolism; ether lipid biosynthesis.</text>
</comment>
<keyword evidence="4 6" id="KW-0285">Flavoprotein</keyword>
<dbReference type="InterPro" id="IPR016171">
    <property type="entry name" value="Vanillyl_alc_oxidase_C-sub2"/>
</dbReference>
<dbReference type="Gene3D" id="1.10.45.10">
    <property type="entry name" value="Vanillyl-alcohol Oxidase, Chain A, domain 4"/>
    <property type="match status" value="1"/>
</dbReference>
<dbReference type="InterPro" id="IPR006094">
    <property type="entry name" value="Oxid_FAD_bind_N"/>
</dbReference>
<dbReference type="Gene3D" id="3.30.300.330">
    <property type="match status" value="1"/>
</dbReference>
<dbReference type="InterPro" id="IPR004113">
    <property type="entry name" value="FAD-bd_oxidored_4_C"/>
</dbReference>
<gene>
    <name evidence="8" type="ORF">IE077_003221</name>
</gene>
<dbReference type="PANTHER" id="PTHR46568:SF1">
    <property type="entry name" value="ALKYLDIHYDROXYACETONEPHOSPHATE SYNTHASE, PEROXISOMAL"/>
    <property type="match status" value="1"/>
</dbReference>
<sequence>MEQRQECPSHNSIEDEIRCRTQDFYYYKNVQKTSNLACKENKAVSISDEETTMRDAMQQTAYNKLRTCKWNGWGYSDSYFRTGMASNKNIEMAGSRYGNIKMPLERVVNLFHLVGIDMTSESTPQATIEVPAIRNWHEEFIVDLKRRTKENCWVGTSPEERLFHGHGHTCQEIFSLRYGKLHSLPDAILYPGNHEDVEEIVSLACRYKVLVIPFGGGTSVTLGLQCPTNCERMVVTVNMSRINRVLWINKDNFTACIEAGAIGCYLEELLNIHGMTMGHQPDSYEFSTLGGWIATRASGMKKNTYGNIEDQVLDITLVTPKGTLEQNCQIPRMSGGPSIKELIIGSEGTLGIITKAIVKIRQLPQIRRFGSIVFPNFGFGLAFMREVAKLEPLPTSIRLMDNLQFRIGLVFKNNNGMAMVENVIEGIKRFYLRFVAGFRLDEISVCTVLFEGDKCNVAKQEKQLYALSKRYFGIPAGAKNGERGYNMVFLIAYIRDFVMNYHWIFESFETSVPWDRIKECSKRVKQQVVEECKRFEIQVKPIVMVRLTQVYATGGVLYFYFGFRWKNIPNPIEVYVHIEDSIRNVILDCDGRIEFLRGLKKNLDPTNIFGVGNLL</sequence>
<dbReference type="Gene3D" id="3.30.70.3450">
    <property type="match status" value="1"/>
</dbReference>
<dbReference type="InterPro" id="IPR016164">
    <property type="entry name" value="FAD-linked_Oxase-like_C"/>
</dbReference>
<dbReference type="Proteomes" id="UP000823046">
    <property type="component" value="Unassembled WGS sequence"/>
</dbReference>
<dbReference type="InterPro" id="IPR016169">
    <property type="entry name" value="FAD-bd_PCMH_sub2"/>
</dbReference>